<feature type="transmembrane region" description="Helical" evidence="3">
    <location>
        <begin position="158"/>
        <end position="180"/>
    </location>
</feature>
<proteinExistence type="predicted"/>
<dbReference type="SUPFAM" id="SSF55785">
    <property type="entry name" value="PYP-like sensor domain (PAS domain)"/>
    <property type="match status" value="1"/>
</dbReference>
<feature type="domain" description="Histidine kinase" evidence="4">
    <location>
        <begin position="405"/>
        <end position="661"/>
    </location>
</feature>
<dbReference type="AlphaFoldDB" id="K6Y935"/>
<dbReference type="Gene3D" id="1.10.287.130">
    <property type="match status" value="1"/>
</dbReference>
<comment type="caution">
    <text evidence="7">The sequence shown here is derived from an EMBL/GenBank/DDBJ whole genome shotgun (WGS) entry which is preliminary data.</text>
</comment>
<dbReference type="Gene3D" id="3.30.450.20">
    <property type="entry name" value="PAS domain"/>
    <property type="match status" value="1"/>
</dbReference>
<sequence length="670" mass="74525">MEFWRFKTINLDNHFLLEGEYNFFLVGLSVLISSFAAYALLVILERIWHTQAKYTIQLWRIFGSVVFGLGVWAMHFTGMLAFMLPLNEMAYHIPVTILSVAPPMLGAFIASGILAKQQFTFLNMQLSALSLALGIGSMHFLGMEAMLVNAIMTYDLGLFIASIGSAHLFAIIAIYLIVYIHNAKTHKLTHKLISAFIMGLSIASMHYVAMAAVNFYADNNTLLSSQHMNNMVFFGLMITTVVFFIVATTILGSIVDHRMQATELLLQASVTREKDIVEHLADGLIILDQDGNIDSINPMGIKMFGYENQSLDGCQIKQLMPALDFQHLSRQGKDIQNLGQNFVVEGIKSNKQPFPIEVNFSAMSMQVKDKNLFNCVIRDVSQRVMLEGQLRQAQKLESIGQLAAGIAHEINTPTQYVSDNTSFLKNASQTCLEIVSATQELLNSNNDTEQQQYIEKLRSLIDNGDIDFIREEMPLAIEQSLEGLQRITKIVGAMKSFSHSSDDTMQQVDINEAIESTIIVARSEWRYVAELDTKFDKSLPLVTCLRDGLNQVILNFIVNAAHAIEARYGKSEIHTGLITIVTEQEQDNIVITITDNGTGMSEEIQKRIFDPFFTTKGVGKGTGQGLSLAYSVIVETHKGKILIDSTENVGTTFKIILPINRQAANSTSGT</sequence>
<evidence type="ECO:0000256" key="3">
    <source>
        <dbReference type="PROSITE-ProRule" id="PRU00244"/>
    </source>
</evidence>
<evidence type="ECO:0000259" key="5">
    <source>
        <dbReference type="PROSITE" id="PS50112"/>
    </source>
</evidence>
<comment type="catalytic activity">
    <reaction evidence="1">
        <text>ATP + protein L-histidine = ADP + protein N-phospho-L-histidine.</text>
        <dbReference type="EC" id="2.7.13.3"/>
    </reaction>
</comment>
<dbReference type="EC" id="2.7.13.3" evidence="2"/>
<dbReference type="GO" id="GO:0016020">
    <property type="term" value="C:membrane"/>
    <property type="evidence" value="ECO:0007669"/>
    <property type="project" value="UniProtKB-UniRule"/>
</dbReference>
<dbReference type="InterPro" id="IPR003594">
    <property type="entry name" value="HATPase_dom"/>
</dbReference>
<feature type="transmembrane region" description="Helical" evidence="3">
    <location>
        <begin position="233"/>
        <end position="255"/>
    </location>
</feature>
<evidence type="ECO:0000259" key="6">
    <source>
        <dbReference type="PROSITE" id="PS50924"/>
    </source>
</evidence>
<feature type="transmembrane region" description="Helical" evidence="3">
    <location>
        <begin position="126"/>
        <end position="152"/>
    </location>
</feature>
<feature type="domain" description="PAS" evidence="5">
    <location>
        <begin position="269"/>
        <end position="313"/>
    </location>
</feature>
<dbReference type="InterPro" id="IPR005467">
    <property type="entry name" value="His_kinase_dom"/>
</dbReference>
<feature type="transmembrane region" description="Helical" evidence="3">
    <location>
        <begin position="90"/>
        <end position="114"/>
    </location>
</feature>
<dbReference type="OrthoDB" id="9772100at2"/>
<feature type="domain" description="MHYT" evidence="6">
    <location>
        <begin position="21"/>
        <end position="216"/>
    </location>
</feature>
<dbReference type="SMART" id="SM00387">
    <property type="entry name" value="HATPase_c"/>
    <property type="match status" value="1"/>
</dbReference>
<dbReference type="InterPro" id="IPR000014">
    <property type="entry name" value="PAS"/>
</dbReference>
<organism evidence="7 8">
    <name type="scientific">Paraglaciecola arctica BSs20135</name>
    <dbReference type="NCBI Taxonomy" id="493475"/>
    <lineage>
        <taxon>Bacteria</taxon>
        <taxon>Pseudomonadati</taxon>
        <taxon>Pseudomonadota</taxon>
        <taxon>Gammaproteobacteria</taxon>
        <taxon>Alteromonadales</taxon>
        <taxon>Alteromonadaceae</taxon>
        <taxon>Paraglaciecola</taxon>
    </lineage>
</organism>
<dbReference type="PROSITE" id="PS50924">
    <property type="entry name" value="MHYT"/>
    <property type="match status" value="1"/>
</dbReference>
<dbReference type="InterPro" id="IPR004358">
    <property type="entry name" value="Sig_transdc_His_kin-like_C"/>
</dbReference>
<dbReference type="GO" id="GO:0004673">
    <property type="term" value="F:protein histidine kinase activity"/>
    <property type="evidence" value="ECO:0007669"/>
    <property type="project" value="UniProtKB-EC"/>
</dbReference>
<reference evidence="7 8" key="1">
    <citation type="journal article" date="2017" name="Antonie Van Leeuwenhoek">
        <title>Rhizobium rhizosphaerae sp. nov., a novel species isolated from rice rhizosphere.</title>
        <authorList>
            <person name="Zhao J.J."/>
            <person name="Zhang J."/>
            <person name="Zhang R.J."/>
            <person name="Zhang C.W."/>
            <person name="Yin H.Q."/>
            <person name="Zhang X.X."/>
        </authorList>
    </citation>
    <scope>NUCLEOTIDE SEQUENCE [LARGE SCALE GENOMIC DNA]</scope>
    <source>
        <strain evidence="7 8">BSs20135</strain>
    </source>
</reference>
<dbReference type="PANTHER" id="PTHR43065">
    <property type="entry name" value="SENSOR HISTIDINE KINASE"/>
    <property type="match status" value="1"/>
</dbReference>
<keyword evidence="3" id="KW-0812">Transmembrane</keyword>
<evidence type="ECO:0000313" key="7">
    <source>
        <dbReference type="EMBL" id="GAC20456.1"/>
    </source>
</evidence>
<dbReference type="Pfam" id="PF03707">
    <property type="entry name" value="MHYT"/>
    <property type="match status" value="2"/>
</dbReference>
<dbReference type="CDD" id="cd00130">
    <property type="entry name" value="PAS"/>
    <property type="match status" value="1"/>
</dbReference>
<dbReference type="InterPro" id="IPR035965">
    <property type="entry name" value="PAS-like_dom_sf"/>
</dbReference>
<dbReference type="PROSITE" id="PS50112">
    <property type="entry name" value="PAS"/>
    <property type="match status" value="1"/>
</dbReference>
<dbReference type="Pfam" id="PF02518">
    <property type="entry name" value="HATPase_c"/>
    <property type="match status" value="1"/>
</dbReference>
<dbReference type="Proteomes" id="UP000006327">
    <property type="component" value="Unassembled WGS sequence"/>
</dbReference>
<keyword evidence="3" id="KW-1133">Transmembrane helix</keyword>
<accession>K6Y935</accession>
<dbReference type="Pfam" id="PF13426">
    <property type="entry name" value="PAS_9"/>
    <property type="match status" value="1"/>
</dbReference>
<dbReference type="eggNOG" id="COG5000">
    <property type="taxonomic scope" value="Bacteria"/>
</dbReference>
<evidence type="ECO:0000259" key="4">
    <source>
        <dbReference type="PROSITE" id="PS50109"/>
    </source>
</evidence>
<dbReference type="SUPFAM" id="SSF55874">
    <property type="entry name" value="ATPase domain of HSP90 chaperone/DNA topoisomerase II/histidine kinase"/>
    <property type="match status" value="1"/>
</dbReference>
<evidence type="ECO:0000313" key="8">
    <source>
        <dbReference type="Proteomes" id="UP000006327"/>
    </source>
</evidence>
<dbReference type="Gene3D" id="3.30.565.10">
    <property type="entry name" value="Histidine kinase-like ATPase, C-terminal domain"/>
    <property type="match status" value="1"/>
</dbReference>
<name>K6Y935_9ALTE</name>
<dbReference type="PRINTS" id="PR00344">
    <property type="entry name" value="BCTRLSENSOR"/>
</dbReference>
<keyword evidence="8" id="KW-1185">Reference proteome</keyword>
<dbReference type="EMBL" id="BAEO01000054">
    <property type="protein sequence ID" value="GAC20456.1"/>
    <property type="molecule type" value="Genomic_DNA"/>
</dbReference>
<keyword evidence="3" id="KW-0472">Membrane</keyword>
<protein>
    <recommendedName>
        <fullName evidence="2">histidine kinase</fullName>
        <ecNumber evidence="2">2.7.13.3</ecNumber>
    </recommendedName>
</protein>
<evidence type="ECO:0000256" key="2">
    <source>
        <dbReference type="ARBA" id="ARBA00012438"/>
    </source>
</evidence>
<gene>
    <name evidence="7" type="ORF">GARC_3501</name>
</gene>
<dbReference type="NCBIfam" id="TIGR00229">
    <property type="entry name" value="sensory_box"/>
    <property type="match status" value="1"/>
</dbReference>
<dbReference type="PANTHER" id="PTHR43065:SF50">
    <property type="entry name" value="HISTIDINE KINASE"/>
    <property type="match status" value="1"/>
</dbReference>
<dbReference type="InterPro" id="IPR005330">
    <property type="entry name" value="MHYT_dom"/>
</dbReference>
<dbReference type="InterPro" id="IPR036890">
    <property type="entry name" value="HATPase_C_sf"/>
</dbReference>
<evidence type="ECO:0000256" key="1">
    <source>
        <dbReference type="ARBA" id="ARBA00000085"/>
    </source>
</evidence>
<dbReference type="PROSITE" id="PS50109">
    <property type="entry name" value="HIS_KIN"/>
    <property type="match status" value="1"/>
</dbReference>
<feature type="transmembrane region" description="Helical" evidence="3">
    <location>
        <begin position="192"/>
        <end position="213"/>
    </location>
</feature>
<feature type="transmembrane region" description="Helical" evidence="3">
    <location>
        <begin position="65"/>
        <end position="84"/>
    </location>
</feature>
<dbReference type="STRING" id="493475.GARC_3501"/>
<dbReference type="RefSeq" id="WP_007622392.1">
    <property type="nucleotide sequence ID" value="NZ_BAEO01000054.1"/>
</dbReference>
<feature type="transmembrane region" description="Helical" evidence="3">
    <location>
        <begin position="23"/>
        <end position="44"/>
    </location>
</feature>
<dbReference type="SMART" id="SM00091">
    <property type="entry name" value="PAS"/>
    <property type="match status" value="1"/>
</dbReference>